<dbReference type="InterPro" id="IPR011074">
    <property type="entry name" value="CRAL/TRIO_N_dom"/>
</dbReference>
<dbReference type="CDD" id="cd00170">
    <property type="entry name" value="SEC14"/>
    <property type="match status" value="1"/>
</dbReference>
<dbReference type="SMART" id="SM00516">
    <property type="entry name" value="SEC14"/>
    <property type="match status" value="1"/>
</dbReference>
<dbReference type="Pfam" id="PF00650">
    <property type="entry name" value="CRAL_TRIO"/>
    <property type="match status" value="1"/>
</dbReference>
<dbReference type="InterPro" id="IPR001251">
    <property type="entry name" value="CRAL-TRIO_dom"/>
</dbReference>
<evidence type="ECO:0000259" key="1">
    <source>
        <dbReference type="PROSITE" id="PS50191"/>
    </source>
</evidence>
<dbReference type="OrthoDB" id="1434354at2759"/>
<dbReference type="InterPro" id="IPR036865">
    <property type="entry name" value="CRAL-TRIO_dom_sf"/>
</dbReference>
<dbReference type="InterPro" id="IPR036273">
    <property type="entry name" value="CRAL/TRIO_N_dom_sf"/>
</dbReference>
<dbReference type="PANTHER" id="PTHR46277">
    <property type="entry name" value="OS03G0850700 PROTEIN"/>
    <property type="match status" value="1"/>
</dbReference>
<dbReference type="Pfam" id="PF03765">
    <property type="entry name" value="CRAL_TRIO_N"/>
    <property type="match status" value="1"/>
</dbReference>
<evidence type="ECO:0000313" key="3">
    <source>
        <dbReference type="RefSeq" id="XP_020100966.1"/>
    </source>
</evidence>
<dbReference type="PROSITE" id="PS50191">
    <property type="entry name" value="CRAL_TRIO"/>
    <property type="match status" value="1"/>
</dbReference>
<gene>
    <name evidence="3" type="primary">LOC109718904</name>
</gene>
<dbReference type="SUPFAM" id="SSF52087">
    <property type="entry name" value="CRAL/TRIO domain"/>
    <property type="match status" value="1"/>
</dbReference>
<reference evidence="2" key="1">
    <citation type="journal article" date="2015" name="Nat. Genet.">
        <title>The pineapple genome and the evolution of CAM photosynthesis.</title>
        <authorList>
            <person name="Ming R."/>
            <person name="VanBuren R."/>
            <person name="Wai C.M."/>
            <person name="Tang H."/>
            <person name="Schatz M.C."/>
            <person name="Bowers J.E."/>
            <person name="Lyons E."/>
            <person name="Wang M.L."/>
            <person name="Chen J."/>
            <person name="Biggers E."/>
            <person name="Zhang J."/>
            <person name="Huang L."/>
            <person name="Zhang L."/>
            <person name="Miao W."/>
            <person name="Zhang J."/>
            <person name="Ye Z."/>
            <person name="Miao C."/>
            <person name="Lin Z."/>
            <person name="Wang H."/>
            <person name="Zhou H."/>
            <person name="Yim W.C."/>
            <person name="Priest H.D."/>
            <person name="Zheng C."/>
            <person name="Woodhouse M."/>
            <person name="Edger P.P."/>
            <person name="Guyot R."/>
            <person name="Guo H.B."/>
            <person name="Guo H."/>
            <person name="Zheng G."/>
            <person name="Singh R."/>
            <person name="Sharma A."/>
            <person name="Min X."/>
            <person name="Zheng Y."/>
            <person name="Lee H."/>
            <person name="Gurtowski J."/>
            <person name="Sedlazeck F.J."/>
            <person name="Harkess A."/>
            <person name="McKain M.R."/>
            <person name="Liao Z."/>
            <person name="Fang J."/>
            <person name="Liu J."/>
            <person name="Zhang X."/>
            <person name="Zhang Q."/>
            <person name="Hu W."/>
            <person name="Qin Y."/>
            <person name="Wang K."/>
            <person name="Chen L.Y."/>
            <person name="Shirley N."/>
            <person name="Lin Y.R."/>
            <person name="Liu L.Y."/>
            <person name="Hernandez A.G."/>
            <person name="Wright C.L."/>
            <person name="Bulone V."/>
            <person name="Tuskan G.A."/>
            <person name="Heath K."/>
            <person name="Zee F."/>
            <person name="Moore P.H."/>
            <person name="Sunkar R."/>
            <person name="Leebens-Mack J.H."/>
            <person name="Mockler T."/>
            <person name="Bennetzen J.L."/>
            <person name="Freeling M."/>
            <person name="Sankoff D."/>
            <person name="Paterson A.H."/>
            <person name="Zhu X."/>
            <person name="Yang X."/>
            <person name="Smith J.A."/>
            <person name="Cushman J.C."/>
            <person name="Paull R.E."/>
            <person name="Yu Q."/>
        </authorList>
    </citation>
    <scope>NUCLEOTIDE SEQUENCE [LARGE SCALE GENOMIC DNA]</scope>
    <source>
        <strain evidence="2">cv. F153</strain>
    </source>
</reference>
<accession>A0A6P5FX93</accession>
<dbReference type="SMART" id="SM01100">
    <property type="entry name" value="CRAL_TRIO_N"/>
    <property type="match status" value="1"/>
</dbReference>
<dbReference type="AlphaFoldDB" id="A0A6P5FX93"/>
<dbReference type="Proteomes" id="UP000515123">
    <property type="component" value="Linkage group 12"/>
</dbReference>
<keyword evidence="2" id="KW-1185">Reference proteome</keyword>
<sequence>MENKAEMALAQMRDLLQNMGSSSQSSYYGDDETLLRFLRAKSMSPEKAAKMFADWEKWRVEIAPSGSVDEAEIAAEFEARKAYLQRPTKDGHPLVILQACKHFAPKDQLQFKKFVAYMLDKTIASGAKEEGGGSEKMVVIIDLQHLGLKNLDANGFLIGFQYLQSYYPEQLEKLYILSMPWIFIGIWKMISAFLEKAILEKVVIVNNDAQKKEMIKEIGEEALPEDYGGLAQLTPIQDVKLSHWPTKN</sequence>
<organism evidence="2 3">
    <name type="scientific">Ananas comosus</name>
    <name type="common">Pineapple</name>
    <name type="synonym">Ananas ananas</name>
    <dbReference type="NCBI Taxonomy" id="4615"/>
    <lineage>
        <taxon>Eukaryota</taxon>
        <taxon>Viridiplantae</taxon>
        <taxon>Streptophyta</taxon>
        <taxon>Embryophyta</taxon>
        <taxon>Tracheophyta</taxon>
        <taxon>Spermatophyta</taxon>
        <taxon>Magnoliopsida</taxon>
        <taxon>Liliopsida</taxon>
        <taxon>Poales</taxon>
        <taxon>Bromeliaceae</taxon>
        <taxon>Bromelioideae</taxon>
        <taxon>Ananas</taxon>
    </lineage>
</organism>
<evidence type="ECO:0000313" key="2">
    <source>
        <dbReference type="Proteomes" id="UP000515123"/>
    </source>
</evidence>
<dbReference type="SUPFAM" id="SSF46938">
    <property type="entry name" value="CRAL/TRIO N-terminal domain"/>
    <property type="match status" value="1"/>
</dbReference>
<protein>
    <submittedName>
        <fullName evidence="3">SEC14 cytosolic factor</fullName>
    </submittedName>
</protein>
<proteinExistence type="predicted"/>
<dbReference type="GeneID" id="109718904"/>
<dbReference type="Gene3D" id="3.40.525.10">
    <property type="entry name" value="CRAL-TRIO lipid binding domain"/>
    <property type="match status" value="1"/>
</dbReference>
<name>A0A6P5FX93_ANACO</name>
<reference evidence="3" key="2">
    <citation type="submission" date="2025-08" db="UniProtKB">
        <authorList>
            <consortium name="RefSeq"/>
        </authorList>
    </citation>
    <scope>IDENTIFICATION</scope>
    <source>
        <tissue evidence="3">Leaf</tissue>
    </source>
</reference>
<dbReference type="RefSeq" id="XP_020100966.1">
    <property type="nucleotide sequence ID" value="XM_020245377.1"/>
</dbReference>
<dbReference type="PANTHER" id="PTHR46277:SF7">
    <property type="entry name" value="CRAL-TRIO DOMAIN-CONTAINING PROTEIN"/>
    <property type="match status" value="1"/>
</dbReference>
<feature type="domain" description="CRAL-TRIO" evidence="1">
    <location>
        <begin position="70"/>
        <end position="235"/>
    </location>
</feature>